<dbReference type="Gene3D" id="3.40.50.300">
    <property type="entry name" value="P-loop containing nucleotide triphosphate hydrolases"/>
    <property type="match status" value="1"/>
</dbReference>
<protein>
    <recommendedName>
        <fullName evidence="6">NB-ARC domain-containing protein</fullName>
    </recommendedName>
</protein>
<dbReference type="CDD" id="cd21037">
    <property type="entry name" value="MLKL_NTD"/>
    <property type="match status" value="1"/>
</dbReference>
<evidence type="ECO:0000256" key="2">
    <source>
        <dbReference type="ARBA" id="ARBA00022803"/>
    </source>
</evidence>
<dbReference type="SMART" id="SM00028">
    <property type="entry name" value="TPR"/>
    <property type="match status" value="3"/>
</dbReference>
<dbReference type="Proteomes" id="UP000736335">
    <property type="component" value="Unassembled WGS sequence"/>
</dbReference>
<feature type="repeat" description="TPR" evidence="3">
    <location>
        <begin position="761"/>
        <end position="794"/>
    </location>
</feature>
<organism evidence="4 5">
    <name type="scientific">Thelephora terrestris</name>
    <dbReference type="NCBI Taxonomy" id="56493"/>
    <lineage>
        <taxon>Eukaryota</taxon>
        <taxon>Fungi</taxon>
        <taxon>Dikarya</taxon>
        <taxon>Basidiomycota</taxon>
        <taxon>Agaricomycotina</taxon>
        <taxon>Agaricomycetes</taxon>
        <taxon>Thelephorales</taxon>
        <taxon>Thelephoraceae</taxon>
        <taxon>Thelephora</taxon>
    </lineage>
</organism>
<accession>A0A9P6HDX0</accession>
<dbReference type="SUPFAM" id="SSF48452">
    <property type="entry name" value="TPR-like"/>
    <property type="match status" value="1"/>
</dbReference>
<sequence>MASTSQSHDGRDGLSSTLDTDIQVITRARDTSGIPPAQDAFDSAGALLTTIRDPMFNKQEYIDLGRLCAGVCKALDRGSKGRRLDEVSPVALEAIGELTTTVATIQREIVKLGKRNAASQVLHAKNDKDSIAAWSRDLNRILHIFNTELAIMLVADGHRNTSTGQGGAIEQHRTTQASVSLGESPPPPPRACFGRDQLVEEILGLAENLEPVALIGAGGIGKTSIALAVLHHDRVKDRFGDNRRFIRCDRFPASYPHFLARISQVIGAGVENPEDLTPLRPFLGSREMILFLDNAESILDPQGRDFREIYAAVEELSRFENICLGITSRITTVPPHCKRPVVPTLSVESACEIFYAIYTDGGRSDVIGDLVRQLDFHALSITLLATTAAQNVWDYDRLAREWDARRVQVLQTPGKESLAATIELSLNSPTFHQLVPPSEPHQPDPRSKFHRLAASPAFSKFIPSPILHKLVPSPIPCEIPPSARELLEVVAFFPQGIDEKNLDWLFPTTSNRREIFDKFCILSLTHRSHGFITMLAPIRDYLCPLNPESSPLLCATRDRYFTRLSVHLNPNQPSFREAEWIKWEDINVEHLLNVFISIDLSACEVWDACHNFMDHLVWHKPRHTLLGPKIEGLPDGHRSKAECLLRLSTLFGRIGNPAEEKRLLIHTLTLEREKGDDVRVARTLGFLCDVNRRLGLYTEGIRQVEEASEIHKGCRDTINQAQCLKQLAWLLHDDKQLNAAESAASRAVNLIPEKGQEFLLCTSHHVLGEIYRRKGKKEKAIDHYETALQIASRFNWQNLLFWIHYAMAELFSSKGESGNANTRIQQAKSHVVDNAYELGRAMVFQAELWFKQGRLEEARSEGLAALEIFERLRAAKDARGCRKLLQKIEQAIESQSIPDIPDSSA</sequence>
<dbReference type="InterPro" id="IPR027417">
    <property type="entry name" value="P-loop_NTPase"/>
</dbReference>
<evidence type="ECO:0000256" key="1">
    <source>
        <dbReference type="ARBA" id="ARBA00022737"/>
    </source>
</evidence>
<reference evidence="4" key="1">
    <citation type="journal article" date="2020" name="Nat. Commun.">
        <title>Large-scale genome sequencing of mycorrhizal fungi provides insights into the early evolution of symbiotic traits.</title>
        <authorList>
            <person name="Miyauchi S."/>
            <person name="Kiss E."/>
            <person name="Kuo A."/>
            <person name="Drula E."/>
            <person name="Kohler A."/>
            <person name="Sanchez-Garcia M."/>
            <person name="Morin E."/>
            <person name="Andreopoulos B."/>
            <person name="Barry K.W."/>
            <person name="Bonito G."/>
            <person name="Buee M."/>
            <person name="Carver A."/>
            <person name="Chen C."/>
            <person name="Cichocki N."/>
            <person name="Clum A."/>
            <person name="Culley D."/>
            <person name="Crous P.W."/>
            <person name="Fauchery L."/>
            <person name="Girlanda M."/>
            <person name="Hayes R.D."/>
            <person name="Keri Z."/>
            <person name="LaButti K."/>
            <person name="Lipzen A."/>
            <person name="Lombard V."/>
            <person name="Magnuson J."/>
            <person name="Maillard F."/>
            <person name="Murat C."/>
            <person name="Nolan M."/>
            <person name="Ohm R.A."/>
            <person name="Pangilinan J."/>
            <person name="Pereira M.F."/>
            <person name="Perotto S."/>
            <person name="Peter M."/>
            <person name="Pfister S."/>
            <person name="Riley R."/>
            <person name="Sitrit Y."/>
            <person name="Stielow J.B."/>
            <person name="Szollosi G."/>
            <person name="Zifcakova L."/>
            <person name="Stursova M."/>
            <person name="Spatafora J.W."/>
            <person name="Tedersoo L."/>
            <person name="Vaario L.M."/>
            <person name="Yamada A."/>
            <person name="Yan M."/>
            <person name="Wang P."/>
            <person name="Xu J."/>
            <person name="Bruns T."/>
            <person name="Baldrian P."/>
            <person name="Vilgalys R."/>
            <person name="Dunand C."/>
            <person name="Henrissat B."/>
            <person name="Grigoriev I.V."/>
            <person name="Hibbett D."/>
            <person name="Nagy L.G."/>
            <person name="Martin F.M."/>
        </authorList>
    </citation>
    <scope>NUCLEOTIDE SEQUENCE</scope>
    <source>
        <strain evidence="4">UH-Tt-Lm1</strain>
    </source>
</reference>
<dbReference type="InterPro" id="IPR013105">
    <property type="entry name" value="TPR_2"/>
</dbReference>
<reference evidence="4" key="2">
    <citation type="submission" date="2020-11" db="EMBL/GenBank/DDBJ databases">
        <authorList>
            <consortium name="DOE Joint Genome Institute"/>
            <person name="Kuo A."/>
            <person name="Miyauchi S."/>
            <person name="Kiss E."/>
            <person name="Drula E."/>
            <person name="Kohler A."/>
            <person name="Sanchez-Garcia M."/>
            <person name="Andreopoulos B."/>
            <person name="Barry K.W."/>
            <person name="Bonito G."/>
            <person name="Buee M."/>
            <person name="Carver A."/>
            <person name="Chen C."/>
            <person name="Cichocki N."/>
            <person name="Clum A."/>
            <person name="Culley D."/>
            <person name="Crous P.W."/>
            <person name="Fauchery L."/>
            <person name="Girlanda M."/>
            <person name="Hayes R."/>
            <person name="Keri Z."/>
            <person name="Labutti K."/>
            <person name="Lipzen A."/>
            <person name="Lombard V."/>
            <person name="Magnuson J."/>
            <person name="Maillard F."/>
            <person name="Morin E."/>
            <person name="Murat C."/>
            <person name="Nolan M."/>
            <person name="Ohm R."/>
            <person name="Pangilinan J."/>
            <person name="Pereira M."/>
            <person name="Perotto S."/>
            <person name="Peter M."/>
            <person name="Riley R."/>
            <person name="Sitrit Y."/>
            <person name="Stielow B."/>
            <person name="Szollosi G."/>
            <person name="Zifcakova L."/>
            <person name="Stursova M."/>
            <person name="Spatafora J.W."/>
            <person name="Tedersoo L."/>
            <person name="Vaario L.-M."/>
            <person name="Yamada A."/>
            <person name="Yan M."/>
            <person name="Wang P."/>
            <person name="Xu J."/>
            <person name="Bruns T."/>
            <person name="Baldrian P."/>
            <person name="Vilgalys R."/>
            <person name="Henrissat B."/>
            <person name="Grigoriev I.V."/>
            <person name="Hibbett D."/>
            <person name="Nagy L.G."/>
            <person name="Martin F.M."/>
        </authorList>
    </citation>
    <scope>NUCLEOTIDE SEQUENCE</scope>
    <source>
        <strain evidence="4">UH-Tt-Lm1</strain>
    </source>
</reference>
<dbReference type="EMBL" id="WIUZ02000010">
    <property type="protein sequence ID" value="KAF9783223.1"/>
    <property type="molecule type" value="Genomic_DNA"/>
</dbReference>
<keyword evidence="1" id="KW-0677">Repeat</keyword>
<evidence type="ECO:0000313" key="4">
    <source>
        <dbReference type="EMBL" id="KAF9783223.1"/>
    </source>
</evidence>
<dbReference type="PANTHER" id="PTHR47691">
    <property type="entry name" value="REGULATOR-RELATED"/>
    <property type="match status" value="1"/>
</dbReference>
<dbReference type="Gene3D" id="1.25.40.10">
    <property type="entry name" value="Tetratricopeptide repeat domain"/>
    <property type="match status" value="1"/>
</dbReference>
<evidence type="ECO:0008006" key="6">
    <source>
        <dbReference type="Google" id="ProtNLM"/>
    </source>
</evidence>
<keyword evidence="2 3" id="KW-0802">TPR repeat</keyword>
<name>A0A9P6HDX0_9AGAM</name>
<evidence type="ECO:0000313" key="5">
    <source>
        <dbReference type="Proteomes" id="UP000736335"/>
    </source>
</evidence>
<dbReference type="Pfam" id="PF07719">
    <property type="entry name" value="TPR_2"/>
    <property type="match status" value="1"/>
</dbReference>
<dbReference type="InterPro" id="IPR059179">
    <property type="entry name" value="MLKL-like_MCAfunc"/>
</dbReference>
<dbReference type="AlphaFoldDB" id="A0A9P6HDX0"/>
<dbReference type="PANTHER" id="PTHR47691:SF3">
    <property type="entry name" value="HTH-TYPE TRANSCRIPTIONAL REGULATOR RV0890C-RELATED"/>
    <property type="match status" value="1"/>
</dbReference>
<gene>
    <name evidence="4" type="ORF">BJ322DRAFT_1212034</name>
</gene>
<dbReference type="InterPro" id="IPR019734">
    <property type="entry name" value="TPR_rpt"/>
</dbReference>
<dbReference type="SUPFAM" id="SSF52540">
    <property type="entry name" value="P-loop containing nucleoside triphosphate hydrolases"/>
    <property type="match status" value="1"/>
</dbReference>
<evidence type="ECO:0000256" key="3">
    <source>
        <dbReference type="PROSITE-ProRule" id="PRU00339"/>
    </source>
</evidence>
<proteinExistence type="predicted"/>
<dbReference type="InterPro" id="IPR011990">
    <property type="entry name" value="TPR-like_helical_dom_sf"/>
</dbReference>
<dbReference type="OrthoDB" id="1534087at2759"/>
<comment type="caution">
    <text evidence="4">The sequence shown here is derived from an EMBL/GenBank/DDBJ whole genome shotgun (WGS) entry which is preliminary data.</text>
</comment>
<dbReference type="PROSITE" id="PS50005">
    <property type="entry name" value="TPR"/>
    <property type="match status" value="1"/>
</dbReference>
<keyword evidence="5" id="KW-1185">Reference proteome</keyword>